<sequence length="987" mass="107993">MMDEYLLQQGPPGYKRSRMSEPPLPSLTPNGNFIDARSNMVPFGFLAGQERDADMNMAAMSMGGGSLGLNPVQEFGQLSAPGPDWRHAIAPDSRNRFVYKISQALMHSSRNGENVDNRLPKWISAARKIEGKAFKMATSRAQYFILAKEEIHKIQSGYGFPTLVTSQQFIPPSSTTSSTAANHIQLLQQNSYGFGEQAPVTQSYSQPGLAHSATSVNIFPEEPVGTGGSMRIPVTSSMSTPRPSRGSGAGGTMVHEVSSSTIPIGTLLLAQTLSRSPRAHHLQQQYHHHHQQQQNHYHNNNNINNHFHLQLQHPPPPPLPPPPQTPSSKQQQQRPTTTSSTTNVARAFPGGGGHSNGGNVSGGGGGGGGNSDPLFSCNSVDHGGLGSGSLLHSMIQSAPAVGTYVNPSQPRLLGPGEAVSGVLSENSSIVNAPQQMPISRMQSKEWHKSVTFNVRNRLIRKMAQILSTTPDTQGNSMEARMHAAISIATGVENETHRIANSMTQYYDLMAKRCHYYLYKRGNNTNQPSVQFYGGVPDIRRTYEALGIVYPGSPTTYSNNVASSPRLHGSEAPPPPPPPGVVPVITSVPYCTYSRTTTLQQANHSQQLLDRFLQSTVANAIQLEGPGNSSNTAPESIKNLAHSFKCQQRENQENDVLLLCTLPFCRETKNLITHMSTCQSTGCNVCQVPGKEIVNHWRDCRVVDDCPVCLPIRQAEINLNQSLSAPPISNGPSMNPAPTFLRRPHHRSSANAPPYPSTHTATSGLLTNQVPGANQAPRNDRISSRSSMWHPNYPENPPPWRASAGPSTDDSLNTVNRRSTARYNWYPNNGRNFRMERRAPYPTNPWSQQDVLYIRESGPSTSGMQQQPHQHSSRSMFGNSVGSGRSNERAQAPYMSPWRNASPDLYTLVHGRPQVPEPIADSDEPVIVPDVEPAITEVQLFQAMMKVIRTNGCRLEQKFRCPTRPCEGPCIHRRLASSIRSHKTPIPA</sequence>
<feature type="compositionally biased region" description="Basic residues" evidence="13">
    <location>
        <begin position="278"/>
        <end position="291"/>
    </location>
</feature>
<name>A0ABD2XB79_9HYME</name>
<gene>
    <name evidence="16" type="ORF">TKK_004743</name>
</gene>
<dbReference type="Pfam" id="PF02135">
    <property type="entry name" value="zf-TAZ"/>
    <property type="match status" value="1"/>
</dbReference>
<accession>A0ABD2XB79</accession>
<evidence type="ECO:0000256" key="10">
    <source>
        <dbReference type="ARBA" id="ARBA00023242"/>
    </source>
</evidence>
<dbReference type="GO" id="GO:0008270">
    <property type="term" value="F:zinc ion binding"/>
    <property type="evidence" value="ECO:0007669"/>
    <property type="project" value="UniProtKB-KW"/>
</dbReference>
<dbReference type="InterPro" id="IPR036529">
    <property type="entry name" value="KIX_dom_sf"/>
</dbReference>
<evidence type="ECO:0000256" key="4">
    <source>
        <dbReference type="ARBA" id="ARBA00022723"/>
    </source>
</evidence>
<feature type="region of interest" description="Disordered" evidence="13">
    <location>
        <begin position="857"/>
        <end position="888"/>
    </location>
</feature>
<dbReference type="EC" id="2.3.1.48" evidence="2"/>
<dbReference type="SUPFAM" id="SSF57933">
    <property type="entry name" value="TAZ domain"/>
    <property type="match status" value="1"/>
</dbReference>
<evidence type="ECO:0000259" key="14">
    <source>
        <dbReference type="PROSITE" id="PS50134"/>
    </source>
</evidence>
<keyword evidence="3" id="KW-0808">Transferase</keyword>
<evidence type="ECO:0000256" key="3">
    <source>
        <dbReference type="ARBA" id="ARBA00022679"/>
    </source>
</evidence>
<evidence type="ECO:0000256" key="5">
    <source>
        <dbReference type="ARBA" id="ARBA00022771"/>
    </source>
</evidence>
<feature type="domain" description="KIX" evidence="15">
    <location>
        <begin position="441"/>
        <end position="521"/>
    </location>
</feature>
<dbReference type="SUPFAM" id="SSF47040">
    <property type="entry name" value="Kix domain of CBP (creb binding protein)"/>
    <property type="match status" value="2"/>
</dbReference>
<dbReference type="PROSITE" id="PS50952">
    <property type="entry name" value="KIX"/>
    <property type="match status" value="2"/>
</dbReference>
<keyword evidence="9" id="KW-0804">Transcription</keyword>
<evidence type="ECO:0000256" key="11">
    <source>
        <dbReference type="ARBA" id="ARBA00048017"/>
    </source>
</evidence>
<dbReference type="InterPro" id="IPR003101">
    <property type="entry name" value="KIX_dom"/>
</dbReference>
<feature type="compositionally biased region" description="Polar residues" evidence="13">
    <location>
        <begin position="804"/>
        <end position="813"/>
    </location>
</feature>
<feature type="region of interest" description="Disordered" evidence="13">
    <location>
        <begin position="220"/>
        <end position="255"/>
    </location>
</feature>
<evidence type="ECO:0000256" key="6">
    <source>
        <dbReference type="ARBA" id="ARBA00022833"/>
    </source>
</evidence>
<feature type="domain" description="KIX" evidence="15">
    <location>
        <begin position="80"/>
        <end position="159"/>
    </location>
</feature>
<comment type="caution">
    <text evidence="16">The sequence shown here is derived from an EMBL/GenBank/DDBJ whole genome shotgun (WGS) entry which is preliminary data.</text>
</comment>
<dbReference type="Pfam" id="PF02172">
    <property type="entry name" value="KIX"/>
    <property type="match status" value="2"/>
</dbReference>
<evidence type="ECO:0000256" key="8">
    <source>
        <dbReference type="ARBA" id="ARBA00023015"/>
    </source>
</evidence>
<dbReference type="EMBL" id="JBJJXI010000037">
    <property type="protein sequence ID" value="KAL3402199.1"/>
    <property type="molecule type" value="Genomic_DNA"/>
</dbReference>
<evidence type="ECO:0000313" key="16">
    <source>
        <dbReference type="EMBL" id="KAL3402199.1"/>
    </source>
</evidence>
<dbReference type="PROSITE" id="PS50134">
    <property type="entry name" value="ZF_TAZ"/>
    <property type="match status" value="1"/>
</dbReference>
<dbReference type="PANTHER" id="PTHR13808:SF1">
    <property type="entry name" value="HISTONE ACETYLTRANSFERASE"/>
    <property type="match status" value="1"/>
</dbReference>
<evidence type="ECO:0000256" key="7">
    <source>
        <dbReference type="ARBA" id="ARBA00022853"/>
    </source>
</evidence>
<feature type="compositionally biased region" description="Polar residues" evidence="13">
    <location>
        <begin position="756"/>
        <end position="771"/>
    </location>
</feature>
<feature type="domain" description="TAZ-type" evidence="14">
    <location>
        <begin position="624"/>
        <end position="711"/>
    </location>
</feature>
<keyword evidence="8" id="KW-0805">Transcription regulation</keyword>
<dbReference type="Gene3D" id="1.20.1020.10">
    <property type="entry name" value="TAZ domain"/>
    <property type="match status" value="1"/>
</dbReference>
<dbReference type="InterPro" id="IPR035898">
    <property type="entry name" value="TAZ_dom_sf"/>
</dbReference>
<organism evidence="16 17">
    <name type="scientific">Trichogramma kaykai</name>
    <dbReference type="NCBI Taxonomy" id="54128"/>
    <lineage>
        <taxon>Eukaryota</taxon>
        <taxon>Metazoa</taxon>
        <taxon>Ecdysozoa</taxon>
        <taxon>Arthropoda</taxon>
        <taxon>Hexapoda</taxon>
        <taxon>Insecta</taxon>
        <taxon>Pterygota</taxon>
        <taxon>Neoptera</taxon>
        <taxon>Endopterygota</taxon>
        <taxon>Hymenoptera</taxon>
        <taxon>Apocrita</taxon>
        <taxon>Proctotrupomorpha</taxon>
        <taxon>Chalcidoidea</taxon>
        <taxon>Trichogrammatidae</taxon>
        <taxon>Trichogramma</taxon>
    </lineage>
</organism>
<feature type="compositionally biased region" description="Low complexity" evidence="13">
    <location>
        <begin position="292"/>
        <end position="312"/>
    </location>
</feature>
<protein>
    <recommendedName>
        <fullName evidence="2">histone acetyltransferase</fullName>
        <ecNumber evidence="2">2.3.1.48</ecNumber>
    </recommendedName>
</protein>
<feature type="region of interest" description="Disordered" evidence="13">
    <location>
        <begin position="725"/>
        <end position="813"/>
    </location>
</feature>
<comment type="catalytic activity">
    <reaction evidence="11">
        <text>L-lysyl-[protein] + acetyl-CoA = N(6)-acetyl-L-lysyl-[protein] + CoA + H(+)</text>
        <dbReference type="Rhea" id="RHEA:45948"/>
        <dbReference type="Rhea" id="RHEA-COMP:9752"/>
        <dbReference type="Rhea" id="RHEA-COMP:10731"/>
        <dbReference type="ChEBI" id="CHEBI:15378"/>
        <dbReference type="ChEBI" id="CHEBI:29969"/>
        <dbReference type="ChEBI" id="CHEBI:57287"/>
        <dbReference type="ChEBI" id="CHEBI:57288"/>
        <dbReference type="ChEBI" id="CHEBI:61930"/>
        <dbReference type="EC" id="2.3.1.48"/>
    </reaction>
</comment>
<dbReference type="Gene3D" id="1.10.246.20">
    <property type="entry name" value="Coactivator CBP, KIX domain"/>
    <property type="match status" value="2"/>
</dbReference>
<keyword evidence="6 12" id="KW-0862">Zinc</keyword>
<dbReference type="InterPro" id="IPR013178">
    <property type="entry name" value="Histone_AcTrfase_Rtt109/CBP"/>
</dbReference>
<dbReference type="Proteomes" id="UP001627154">
    <property type="component" value="Unassembled WGS sequence"/>
</dbReference>
<feature type="zinc finger region" description="TAZ-type" evidence="12">
    <location>
        <begin position="624"/>
        <end position="711"/>
    </location>
</feature>
<keyword evidence="4 12" id="KW-0479">Metal-binding</keyword>
<keyword evidence="7" id="KW-0156">Chromatin regulator</keyword>
<dbReference type="GO" id="GO:0004402">
    <property type="term" value="F:histone acetyltransferase activity"/>
    <property type="evidence" value="ECO:0007669"/>
    <property type="project" value="UniProtKB-ARBA"/>
</dbReference>
<comment type="subcellular location">
    <subcellularLocation>
        <location evidence="1">Nucleus</location>
    </subcellularLocation>
</comment>
<feature type="compositionally biased region" description="Polar residues" evidence="13">
    <location>
        <begin position="857"/>
        <end position="884"/>
    </location>
</feature>
<evidence type="ECO:0000256" key="12">
    <source>
        <dbReference type="PROSITE-ProRule" id="PRU00203"/>
    </source>
</evidence>
<keyword evidence="17" id="KW-1185">Reference proteome</keyword>
<dbReference type="AlphaFoldDB" id="A0ABD2XB79"/>
<evidence type="ECO:0000256" key="13">
    <source>
        <dbReference type="SAM" id="MobiDB-lite"/>
    </source>
</evidence>
<dbReference type="GO" id="GO:0005634">
    <property type="term" value="C:nucleus"/>
    <property type="evidence" value="ECO:0007669"/>
    <property type="project" value="UniProtKB-SubCell"/>
</dbReference>
<feature type="compositionally biased region" description="Low complexity" evidence="13">
    <location>
        <begin position="326"/>
        <end position="342"/>
    </location>
</feature>
<feature type="compositionally biased region" description="Pro residues" evidence="13">
    <location>
        <begin position="313"/>
        <end position="325"/>
    </location>
</feature>
<feature type="region of interest" description="Disordered" evidence="13">
    <location>
        <begin position="278"/>
        <end position="367"/>
    </location>
</feature>
<reference evidence="16 17" key="1">
    <citation type="journal article" date="2024" name="bioRxiv">
        <title>A reference genome for Trichogramma kaykai: A tiny desert-dwelling parasitoid wasp with competing sex-ratio distorters.</title>
        <authorList>
            <person name="Culotta J."/>
            <person name="Lindsey A.R."/>
        </authorList>
    </citation>
    <scope>NUCLEOTIDE SEQUENCE [LARGE SCALE GENOMIC DNA]</scope>
    <source>
        <strain evidence="16 17">KSX58</strain>
    </source>
</reference>
<dbReference type="PANTHER" id="PTHR13808">
    <property type="entry name" value="CBP/P300-RELATED"/>
    <property type="match status" value="1"/>
</dbReference>
<evidence type="ECO:0000256" key="1">
    <source>
        <dbReference type="ARBA" id="ARBA00004123"/>
    </source>
</evidence>
<feature type="compositionally biased region" description="Gly residues" evidence="13">
    <location>
        <begin position="349"/>
        <end position="367"/>
    </location>
</feature>
<evidence type="ECO:0000256" key="2">
    <source>
        <dbReference type="ARBA" id="ARBA00013184"/>
    </source>
</evidence>
<keyword evidence="10" id="KW-0539">Nucleus</keyword>
<dbReference type="SMART" id="SM00551">
    <property type="entry name" value="ZnF_TAZ"/>
    <property type="match status" value="1"/>
</dbReference>
<evidence type="ECO:0000259" key="15">
    <source>
        <dbReference type="PROSITE" id="PS50952"/>
    </source>
</evidence>
<evidence type="ECO:0000313" key="17">
    <source>
        <dbReference type="Proteomes" id="UP001627154"/>
    </source>
</evidence>
<feature type="region of interest" description="Disordered" evidence="13">
    <location>
        <begin position="1"/>
        <end position="25"/>
    </location>
</feature>
<keyword evidence="5 12" id="KW-0863">Zinc-finger</keyword>
<proteinExistence type="predicted"/>
<evidence type="ECO:0000256" key="9">
    <source>
        <dbReference type="ARBA" id="ARBA00023163"/>
    </source>
</evidence>
<dbReference type="InterPro" id="IPR000197">
    <property type="entry name" value="Znf_TAZ"/>
</dbReference>